<organism evidence="2 3">
    <name type="scientific">Acrobeloides nanus</name>
    <dbReference type="NCBI Taxonomy" id="290746"/>
    <lineage>
        <taxon>Eukaryota</taxon>
        <taxon>Metazoa</taxon>
        <taxon>Ecdysozoa</taxon>
        <taxon>Nematoda</taxon>
        <taxon>Chromadorea</taxon>
        <taxon>Rhabditida</taxon>
        <taxon>Tylenchina</taxon>
        <taxon>Cephalobomorpha</taxon>
        <taxon>Cephaloboidea</taxon>
        <taxon>Cephalobidae</taxon>
        <taxon>Acrobeloides</taxon>
    </lineage>
</organism>
<dbReference type="AlphaFoldDB" id="A0A914C1K0"/>
<evidence type="ECO:0000256" key="1">
    <source>
        <dbReference type="SAM" id="SignalP"/>
    </source>
</evidence>
<reference evidence="3" key="1">
    <citation type="submission" date="2022-11" db="UniProtKB">
        <authorList>
            <consortium name="WormBaseParasite"/>
        </authorList>
    </citation>
    <scope>IDENTIFICATION</scope>
</reference>
<keyword evidence="2" id="KW-1185">Reference proteome</keyword>
<feature type="chain" id="PRO_5037471777" evidence="1">
    <location>
        <begin position="22"/>
        <end position="125"/>
    </location>
</feature>
<protein>
    <submittedName>
        <fullName evidence="3">Uncharacterized protein</fullName>
    </submittedName>
</protein>
<accession>A0A914C1K0</accession>
<evidence type="ECO:0000313" key="2">
    <source>
        <dbReference type="Proteomes" id="UP000887540"/>
    </source>
</evidence>
<keyword evidence="1" id="KW-0732">Signal</keyword>
<evidence type="ECO:0000313" key="3">
    <source>
        <dbReference type="WBParaSite" id="ACRNAN_Path_1521.g5932.t1"/>
    </source>
</evidence>
<name>A0A914C1K0_9BILA</name>
<dbReference type="WBParaSite" id="ACRNAN_Path_1521.g5932.t1">
    <property type="protein sequence ID" value="ACRNAN_Path_1521.g5932.t1"/>
    <property type="gene ID" value="ACRNAN_Path_1521.g5932"/>
</dbReference>
<proteinExistence type="predicted"/>
<feature type="signal peptide" evidence="1">
    <location>
        <begin position="1"/>
        <end position="21"/>
    </location>
</feature>
<dbReference type="Proteomes" id="UP000887540">
    <property type="component" value="Unplaced"/>
</dbReference>
<sequence length="125" mass="14440">MLKFWFLLTIFAILVIFQCQGDNFAYHTRPGNSACGPWVDPENEEYIAVNPGLFDSRRGEICSDQGLCFRVKHPSLGERTFRIKDRMIIYRNDLSLKAFRSYTGLLYKDYKNKGHFDGNGEVVSC</sequence>